<dbReference type="PIRSF" id="PIRSF016184">
    <property type="entry name" value="PhzC_PhzF"/>
    <property type="match status" value="1"/>
</dbReference>
<dbReference type="GO" id="GO:0016853">
    <property type="term" value="F:isomerase activity"/>
    <property type="evidence" value="ECO:0007669"/>
    <property type="project" value="TreeGrafter"/>
</dbReference>
<evidence type="ECO:0000313" key="1">
    <source>
        <dbReference type="EMBL" id="KYH23916.1"/>
    </source>
</evidence>
<sequence>MPTNPVHIVDVFAQKKYAGNQLAVVHEASNLSTDEMLAFTRETNFSEATFIESADTTVGEYDVRIFDPAEEIPFAGHPTLGTAFVIREYLTDDRPDQLALNLGVGEIPVWVEADDDDELYWMKQIQPSFEEELTPELIADVLGLDQIDIDDSYPIRVVSTGLPTVIVSLTSLDAVQRAETQLDSYYNDLIDPLGNVNLLVFAPETYDDNDLNVRVFADCGGVPEDPATGSSNGCLAAYLVQYDYFDADEIEVTVEQGYEMNRPSLLRLRASQSTDGITVEVGGRVLPVLSGQLQ</sequence>
<dbReference type="PANTHER" id="PTHR13774">
    <property type="entry name" value="PHENAZINE BIOSYNTHESIS PROTEIN"/>
    <property type="match status" value="1"/>
</dbReference>
<evidence type="ECO:0000313" key="2">
    <source>
        <dbReference type="Proteomes" id="UP000075321"/>
    </source>
</evidence>
<dbReference type="SUPFAM" id="SSF54506">
    <property type="entry name" value="Diaminopimelate epimerase-like"/>
    <property type="match status" value="1"/>
</dbReference>
<comment type="caution">
    <text evidence="1">The sequence shown here is derived from an EMBL/GenBank/DDBJ whole genome shotgun (WGS) entry which is preliminary data.</text>
</comment>
<dbReference type="PANTHER" id="PTHR13774:SF32">
    <property type="entry name" value="ANTISENSE-ENHANCING SEQUENCE 1"/>
    <property type="match status" value="1"/>
</dbReference>
<dbReference type="Gene3D" id="3.10.310.10">
    <property type="entry name" value="Diaminopimelate Epimerase, Chain A, domain 1"/>
    <property type="match status" value="2"/>
</dbReference>
<name>A0A151A889_9EURY</name>
<proteinExistence type="predicted"/>
<dbReference type="InterPro" id="IPR003719">
    <property type="entry name" value="Phenazine_PhzF-like"/>
</dbReference>
<dbReference type="RefSeq" id="WP_066385871.1">
    <property type="nucleotide sequence ID" value="NZ_LTAZ01000017.1"/>
</dbReference>
<dbReference type="PATRIC" id="fig|1008153.3.peg.4277"/>
<dbReference type="EMBL" id="LTAZ01000017">
    <property type="protein sequence ID" value="KYH23916.1"/>
    <property type="molecule type" value="Genomic_DNA"/>
</dbReference>
<keyword evidence="2" id="KW-1185">Reference proteome</keyword>
<dbReference type="AlphaFoldDB" id="A0A151A889"/>
<reference evidence="1 2" key="1">
    <citation type="submission" date="2016-02" db="EMBL/GenBank/DDBJ databases">
        <title>Genome sequence of Halalkalicoccus paucihalophilus DSM 24557.</title>
        <authorList>
            <person name="Poehlein A."/>
            <person name="Daniel R."/>
        </authorList>
    </citation>
    <scope>NUCLEOTIDE SEQUENCE [LARGE SCALE GENOMIC DNA]</scope>
    <source>
        <strain evidence="1 2">DSM 24557</strain>
    </source>
</reference>
<organism evidence="1 2">
    <name type="scientific">Halalkalicoccus paucihalophilus</name>
    <dbReference type="NCBI Taxonomy" id="1008153"/>
    <lineage>
        <taxon>Archaea</taxon>
        <taxon>Methanobacteriati</taxon>
        <taxon>Methanobacteriota</taxon>
        <taxon>Stenosarchaea group</taxon>
        <taxon>Halobacteria</taxon>
        <taxon>Halobacteriales</taxon>
        <taxon>Halococcaceae</taxon>
        <taxon>Halalkalicoccus</taxon>
    </lineage>
</organism>
<dbReference type="GO" id="GO:0005737">
    <property type="term" value="C:cytoplasm"/>
    <property type="evidence" value="ECO:0007669"/>
    <property type="project" value="TreeGrafter"/>
</dbReference>
<gene>
    <name evidence="1" type="ORF">HAPAU_39950</name>
</gene>
<accession>A0A151A889</accession>
<dbReference type="OrthoDB" id="105902at2157"/>
<evidence type="ECO:0008006" key="3">
    <source>
        <dbReference type="Google" id="ProtNLM"/>
    </source>
</evidence>
<dbReference type="Pfam" id="PF02567">
    <property type="entry name" value="PhzC-PhzF"/>
    <property type="match status" value="1"/>
</dbReference>
<dbReference type="Proteomes" id="UP000075321">
    <property type="component" value="Unassembled WGS sequence"/>
</dbReference>
<protein>
    <recommendedName>
        <fullName evidence="3">Trans-2,3-dihydro-3-hydroxyanthranilate isomerase</fullName>
    </recommendedName>
</protein>
<dbReference type="NCBIfam" id="TIGR00654">
    <property type="entry name" value="PhzF_family"/>
    <property type="match status" value="1"/>
</dbReference>